<accession>A0ABW8TAP2</accession>
<reference evidence="2 3" key="1">
    <citation type="submission" date="2024-11" db="EMBL/GenBank/DDBJ databases">
        <authorList>
            <person name="Heng Y.C."/>
            <person name="Lim A.C.H."/>
            <person name="Lee J.K.Y."/>
            <person name="Kittelmann S."/>
        </authorList>
    </citation>
    <scope>NUCLEOTIDE SEQUENCE [LARGE SCALE GENOMIC DNA]</scope>
    <source>
        <strain evidence="2 3">WILCCON 0114</strain>
    </source>
</reference>
<dbReference type="Proteomes" id="UP001623592">
    <property type="component" value="Unassembled WGS sequence"/>
</dbReference>
<dbReference type="PANTHER" id="PTHR41309:SF2">
    <property type="entry name" value="MEMBRANE PROTEIN"/>
    <property type="match status" value="1"/>
</dbReference>
<feature type="transmembrane region" description="Helical" evidence="1">
    <location>
        <begin position="151"/>
        <end position="168"/>
    </location>
</feature>
<keyword evidence="1" id="KW-0812">Transmembrane</keyword>
<protein>
    <submittedName>
        <fullName evidence="2">ABC-2 transporter permease</fullName>
    </submittedName>
</protein>
<feature type="transmembrane region" description="Helical" evidence="1">
    <location>
        <begin position="188"/>
        <end position="209"/>
    </location>
</feature>
<comment type="caution">
    <text evidence="2">The sequence shown here is derived from an EMBL/GenBank/DDBJ whole genome shotgun (WGS) entry which is preliminary data.</text>
</comment>
<gene>
    <name evidence="2" type="ORF">ACJDT4_01080</name>
</gene>
<feature type="transmembrane region" description="Helical" evidence="1">
    <location>
        <begin position="87"/>
        <end position="108"/>
    </location>
</feature>
<dbReference type="RefSeq" id="WP_406785676.1">
    <property type="nucleotide sequence ID" value="NZ_JBJIAA010000001.1"/>
</dbReference>
<dbReference type="InterPro" id="IPR025699">
    <property type="entry name" value="ABC2_memb-like"/>
</dbReference>
<evidence type="ECO:0000256" key="1">
    <source>
        <dbReference type="SAM" id="Phobius"/>
    </source>
</evidence>
<dbReference type="EMBL" id="JBJIAA010000001">
    <property type="protein sequence ID" value="MFL0249000.1"/>
    <property type="molecule type" value="Genomic_DNA"/>
</dbReference>
<sequence>MLLSLIKKDFLLVKKYLLLFIIFAGGAPIFLNIRSGNSVGILGFYVTIIVLEYTLNTMIWQLEDKYKGSILLCTTPYTRKALVEAKYLLVFIIFICSCISYAIAEFVVPANAIKINISQIGISLLIVATFFDITIPALYKFGFTKLRNIMVMVIFIVPFISGYIAKALQSNTIDFQYITSLPKLVQNLGPYALTLIITGISMALSINIYSKKDL</sequence>
<proteinExistence type="predicted"/>
<evidence type="ECO:0000313" key="3">
    <source>
        <dbReference type="Proteomes" id="UP001623592"/>
    </source>
</evidence>
<evidence type="ECO:0000313" key="2">
    <source>
        <dbReference type="EMBL" id="MFL0249000.1"/>
    </source>
</evidence>
<dbReference type="Pfam" id="PF13346">
    <property type="entry name" value="ABC2_membrane_5"/>
    <property type="match status" value="1"/>
</dbReference>
<feature type="transmembrane region" description="Helical" evidence="1">
    <location>
        <begin position="12"/>
        <end position="33"/>
    </location>
</feature>
<dbReference type="PANTHER" id="PTHR41309">
    <property type="entry name" value="MEMBRANE PROTEIN-RELATED"/>
    <property type="match status" value="1"/>
</dbReference>
<feature type="transmembrane region" description="Helical" evidence="1">
    <location>
        <begin position="120"/>
        <end position="139"/>
    </location>
</feature>
<organism evidence="2 3">
    <name type="scientific">Clostridium neuense</name>
    <dbReference type="NCBI Taxonomy" id="1728934"/>
    <lineage>
        <taxon>Bacteria</taxon>
        <taxon>Bacillati</taxon>
        <taxon>Bacillota</taxon>
        <taxon>Clostridia</taxon>
        <taxon>Eubacteriales</taxon>
        <taxon>Clostridiaceae</taxon>
        <taxon>Clostridium</taxon>
    </lineage>
</organism>
<feature type="transmembrane region" description="Helical" evidence="1">
    <location>
        <begin position="39"/>
        <end position="60"/>
    </location>
</feature>
<name>A0ABW8TAP2_9CLOT</name>
<keyword evidence="1" id="KW-0472">Membrane</keyword>
<keyword evidence="1" id="KW-1133">Transmembrane helix</keyword>
<keyword evidence="3" id="KW-1185">Reference proteome</keyword>